<organism evidence="5">
    <name type="scientific">Rodentolepis nana</name>
    <name type="common">Dwarf tapeworm</name>
    <name type="synonym">Hymenolepis nana</name>
    <dbReference type="NCBI Taxonomy" id="102285"/>
    <lineage>
        <taxon>Eukaryota</taxon>
        <taxon>Metazoa</taxon>
        <taxon>Spiralia</taxon>
        <taxon>Lophotrochozoa</taxon>
        <taxon>Platyhelminthes</taxon>
        <taxon>Cestoda</taxon>
        <taxon>Eucestoda</taxon>
        <taxon>Cyclophyllidea</taxon>
        <taxon>Hymenolepididae</taxon>
        <taxon>Rodentolepis</taxon>
    </lineage>
</organism>
<proteinExistence type="predicted"/>
<evidence type="ECO:0000256" key="1">
    <source>
        <dbReference type="SAM" id="Coils"/>
    </source>
</evidence>
<dbReference type="OrthoDB" id="9898580at2759"/>
<dbReference type="WBParaSite" id="HNAJ_0000214601-mRNA-1">
    <property type="protein sequence ID" value="HNAJ_0000214601-mRNA-1"/>
    <property type="gene ID" value="HNAJ_0000214601"/>
</dbReference>
<evidence type="ECO:0000256" key="2">
    <source>
        <dbReference type="SAM" id="MobiDB-lite"/>
    </source>
</evidence>
<reference evidence="3 4" key="2">
    <citation type="submission" date="2018-11" db="EMBL/GenBank/DDBJ databases">
        <authorList>
            <consortium name="Pathogen Informatics"/>
        </authorList>
    </citation>
    <scope>NUCLEOTIDE SEQUENCE [LARGE SCALE GENOMIC DNA]</scope>
</reference>
<feature type="compositionally biased region" description="Polar residues" evidence="2">
    <location>
        <begin position="172"/>
        <end position="181"/>
    </location>
</feature>
<feature type="region of interest" description="Disordered" evidence="2">
    <location>
        <begin position="162"/>
        <end position="181"/>
    </location>
</feature>
<evidence type="ECO:0000313" key="4">
    <source>
        <dbReference type="Proteomes" id="UP000278807"/>
    </source>
</evidence>
<dbReference type="Proteomes" id="UP000278807">
    <property type="component" value="Unassembled WGS sequence"/>
</dbReference>
<dbReference type="AlphaFoldDB" id="A0A0R3T508"/>
<name>A0A0R3T508_RODNA</name>
<dbReference type="STRING" id="102285.A0A0R3T508"/>
<gene>
    <name evidence="3" type="ORF">HNAJ_LOCUS2145</name>
</gene>
<feature type="coiled-coil region" evidence="1">
    <location>
        <begin position="306"/>
        <end position="405"/>
    </location>
</feature>
<accession>A0A0R3T508</accession>
<keyword evidence="1" id="KW-0175">Coiled coil</keyword>
<sequence length="472" mass="53864">MQQLLDERASKIERYETKLKDIIAAYKKLQSENESLGQLLRSSELNESHLRQELDEKSKTINNQSVEISDLTDKLKNLVLEKNRYREEADKIPSLNRHIDQLTRDLESEQTNSKSLEFALIQAQEQHEISTQHFETRISDIVTTLQTYQEIHKNDTETISQLRSEKSHNQNKESLSPQTIKPSPSDLILTVLQSRGNVTDVSGSDELFDYLLQFWQAIVESSQIQQSSLEKQLLQRLNLQYLVSIESLETCEKERALLEHELEAAKVRIQSFHDNTKKTTTSPLLTGLTPKETFLHENGANGNANRQELEIQLREAQDHVKLLRKQNFTTLLELESVRKSMFSKLAAAENEASERLVEANSRHEAQLARMESEARRYREQTLNLLTEKEEEISELRTALFLANQEGSYAVPPTSRSRISTTPVTSVSLSEGSCKEVAPDSTTLSPVSAVNFDESFLSKNCGLVHCAERHGRM</sequence>
<evidence type="ECO:0000313" key="3">
    <source>
        <dbReference type="EMBL" id="VDN98004.1"/>
    </source>
</evidence>
<dbReference type="EMBL" id="UZAE01000990">
    <property type="protein sequence ID" value="VDN98004.1"/>
    <property type="molecule type" value="Genomic_DNA"/>
</dbReference>
<reference evidence="5" key="1">
    <citation type="submission" date="2017-02" db="UniProtKB">
        <authorList>
            <consortium name="WormBaseParasite"/>
        </authorList>
    </citation>
    <scope>IDENTIFICATION</scope>
</reference>
<keyword evidence="4" id="KW-1185">Reference proteome</keyword>
<evidence type="ECO:0000313" key="5">
    <source>
        <dbReference type="WBParaSite" id="HNAJ_0000214601-mRNA-1"/>
    </source>
</evidence>
<feature type="coiled-coil region" evidence="1">
    <location>
        <begin position="12"/>
        <end position="112"/>
    </location>
</feature>
<protein>
    <submittedName>
        <fullName evidence="5">GRIP domain-containing protein</fullName>
    </submittedName>
</protein>